<keyword evidence="2" id="KW-0812">Transmembrane</keyword>
<evidence type="ECO:0000256" key="2">
    <source>
        <dbReference type="SAM" id="Phobius"/>
    </source>
</evidence>
<dbReference type="InterPro" id="IPR003362">
    <property type="entry name" value="Bact_transf"/>
</dbReference>
<proteinExistence type="inferred from homology"/>
<evidence type="ECO:0000256" key="1">
    <source>
        <dbReference type="ARBA" id="ARBA00006464"/>
    </source>
</evidence>
<evidence type="ECO:0000259" key="3">
    <source>
        <dbReference type="Pfam" id="PF02397"/>
    </source>
</evidence>
<dbReference type="Pfam" id="PF02397">
    <property type="entry name" value="Bac_transf"/>
    <property type="match status" value="1"/>
</dbReference>
<dbReference type="Proteomes" id="UP001157039">
    <property type="component" value="Unassembled WGS sequence"/>
</dbReference>
<dbReference type="EMBL" id="BSUW01000001">
    <property type="protein sequence ID" value="GMA73061.1"/>
    <property type="molecule type" value="Genomic_DNA"/>
</dbReference>
<comment type="caution">
    <text evidence="4">The sequence shown here is derived from an EMBL/GenBank/DDBJ whole genome shotgun (WGS) entry which is preliminary data.</text>
</comment>
<evidence type="ECO:0000313" key="5">
    <source>
        <dbReference type="Proteomes" id="UP001157039"/>
    </source>
</evidence>
<reference evidence="4 5" key="1">
    <citation type="journal article" date="2014" name="Int. J. Syst. Evol. Microbiol.">
        <title>Complete genome sequence of Corynebacterium casei LMG S-19264T (=DSM 44701T), isolated from a smear-ripened cheese.</title>
        <authorList>
            <consortium name="US DOE Joint Genome Institute (JGI-PGF)"/>
            <person name="Walter F."/>
            <person name="Albersmeier A."/>
            <person name="Kalinowski J."/>
            <person name="Ruckert C."/>
        </authorList>
    </citation>
    <scope>NUCLEOTIDE SEQUENCE [LARGE SCALE GENOMIC DNA]</scope>
    <source>
        <strain evidence="4 5">NBRC 114545</strain>
    </source>
</reference>
<dbReference type="GO" id="GO:0016780">
    <property type="term" value="F:phosphotransferase activity, for other substituted phosphate groups"/>
    <property type="evidence" value="ECO:0007669"/>
    <property type="project" value="TreeGrafter"/>
</dbReference>
<comment type="similarity">
    <text evidence="1">Belongs to the bacterial sugar transferase family.</text>
</comment>
<gene>
    <name evidence="4" type="ORF">GCM10025885_21100</name>
</gene>
<sequence length="209" mass="24356">MNKTMYERFIKRGLDILLSFLSLTLFSPVFLIIVILVRVNLGKTIFFKQERPGLNGEIFSMYKFRTMTNEVQENGAPLPDEKRLTRFGKFLRSTSLDELPELWNILKGDMSIIGPRPLLVEYLPLYNEQQKQRHNVRPGLTGLAQVSGRNLISWQEKFELDVKYVRNISFKQDLLIFFLTIKKVFVKEGVSSQTSSTVEKFKGNDKQER</sequence>
<feature type="domain" description="Bacterial sugar transferase" evidence="3">
    <location>
        <begin position="11"/>
        <end position="185"/>
    </location>
</feature>
<feature type="transmembrane region" description="Helical" evidence="2">
    <location>
        <begin position="20"/>
        <end position="41"/>
    </location>
</feature>
<name>A0AA38CXY1_9ENTE</name>
<accession>A0AA38CXY1</accession>
<dbReference type="PANTHER" id="PTHR30576">
    <property type="entry name" value="COLANIC BIOSYNTHESIS UDP-GLUCOSE LIPID CARRIER TRANSFERASE"/>
    <property type="match status" value="1"/>
</dbReference>
<dbReference type="PANTHER" id="PTHR30576:SF8">
    <property type="entry name" value="UNDECAPRENYL-PHOSPHATE GALACTOSE PHOSPHOTRANSFERASE"/>
    <property type="match status" value="1"/>
</dbReference>
<organism evidence="4 5">
    <name type="scientific">Tetragenococcus osmophilus</name>
    <dbReference type="NCBI Taxonomy" id="526944"/>
    <lineage>
        <taxon>Bacteria</taxon>
        <taxon>Bacillati</taxon>
        <taxon>Bacillota</taxon>
        <taxon>Bacilli</taxon>
        <taxon>Lactobacillales</taxon>
        <taxon>Enterococcaceae</taxon>
        <taxon>Tetragenococcus</taxon>
    </lineage>
</organism>
<keyword evidence="2" id="KW-1133">Transmembrane helix</keyword>
<keyword evidence="4" id="KW-0808">Transferase</keyword>
<keyword evidence="2" id="KW-0472">Membrane</keyword>
<protein>
    <submittedName>
        <fullName evidence="4">UDP-galactose phosphate transferase</fullName>
    </submittedName>
</protein>
<evidence type="ECO:0000313" key="4">
    <source>
        <dbReference type="EMBL" id="GMA73061.1"/>
    </source>
</evidence>
<dbReference type="AlphaFoldDB" id="A0AA38CXY1"/>